<sequence length="165" mass="17621">ENILRGVFSLPESVLLTTDLLALVRAAPRMNPGVKTARELVAMYATMVQAHAHQALALSFARPLVQDTPNDLGTSMPWQEKHFVQLQLVRINCNRPPKAHRGMMVEAGPSSVWAVAQARGMMVETGSKLGVGGVAQARGMMVEAGPNSGQHSMGLGVGKMLVKLA</sequence>
<dbReference type="EMBL" id="LGRX02023720">
    <property type="protein sequence ID" value="KAK3254338.1"/>
    <property type="molecule type" value="Genomic_DNA"/>
</dbReference>
<proteinExistence type="predicted"/>
<accession>A0AAE0CFX9</accession>
<reference evidence="1 2" key="1">
    <citation type="journal article" date="2015" name="Genome Biol. Evol.">
        <title>Comparative Genomics of a Bacterivorous Green Alga Reveals Evolutionary Causalities and Consequences of Phago-Mixotrophic Mode of Nutrition.</title>
        <authorList>
            <person name="Burns J.A."/>
            <person name="Paasch A."/>
            <person name="Narechania A."/>
            <person name="Kim E."/>
        </authorList>
    </citation>
    <scope>NUCLEOTIDE SEQUENCE [LARGE SCALE GENOMIC DNA]</scope>
    <source>
        <strain evidence="1 2">PLY_AMNH</strain>
    </source>
</reference>
<comment type="caution">
    <text evidence="1">The sequence shown here is derived from an EMBL/GenBank/DDBJ whole genome shotgun (WGS) entry which is preliminary data.</text>
</comment>
<protein>
    <submittedName>
        <fullName evidence="1">Uncharacterized protein</fullName>
    </submittedName>
</protein>
<gene>
    <name evidence="1" type="ORF">CYMTET_36446</name>
</gene>
<evidence type="ECO:0000313" key="2">
    <source>
        <dbReference type="Proteomes" id="UP001190700"/>
    </source>
</evidence>
<feature type="non-terminal residue" evidence="1">
    <location>
        <position position="1"/>
    </location>
</feature>
<keyword evidence="2" id="KW-1185">Reference proteome</keyword>
<name>A0AAE0CFX9_9CHLO</name>
<organism evidence="1 2">
    <name type="scientific">Cymbomonas tetramitiformis</name>
    <dbReference type="NCBI Taxonomy" id="36881"/>
    <lineage>
        <taxon>Eukaryota</taxon>
        <taxon>Viridiplantae</taxon>
        <taxon>Chlorophyta</taxon>
        <taxon>Pyramimonadophyceae</taxon>
        <taxon>Pyramimonadales</taxon>
        <taxon>Pyramimonadaceae</taxon>
        <taxon>Cymbomonas</taxon>
    </lineage>
</organism>
<dbReference type="AlphaFoldDB" id="A0AAE0CFX9"/>
<evidence type="ECO:0000313" key="1">
    <source>
        <dbReference type="EMBL" id="KAK3254338.1"/>
    </source>
</evidence>
<dbReference type="Proteomes" id="UP001190700">
    <property type="component" value="Unassembled WGS sequence"/>
</dbReference>